<name>A0A9W7CJ46_9STRA</name>
<feature type="compositionally biased region" description="Low complexity" evidence="1">
    <location>
        <begin position="11"/>
        <end position="37"/>
    </location>
</feature>
<protein>
    <submittedName>
        <fullName evidence="2">Unnamed protein product</fullName>
    </submittedName>
</protein>
<dbReference type="OrthoDB" id="37886at2759"/>
<organism evidence="2 3">
    <name type="scientific">Phytophthora fragariaefolia</name>
    <dbReference type="NCBI Taxonomy" id="1490495"/>
    <lineage>
        <taxon>Eukaryota</taxon>
        <taxon>Sar</taxon>
        <taxon>Stramenopiles</taxon>
        <taxon>Oomycota</taxon>
        <taxon>Peronosporomycetes</taxon>
        <taxon>Peronosporales</taxon>
        <taxon>Peronosporaceae</taxon>
        <taxon>Phytophthora</taxon>
    </lineage>
</organism>
<feature type="region of interest" description="Disordered" evidence="1">
    <location>
        <begin position="65"/>
        <end position="91"/>
    </location>
</feature>
<comment type="caution">
    <text evidence="2">The sequence shown here is derived from an EMBL/GenBank/DDBJ whole genome shotgun (WGS) entry which is preliminary data.</text>
</comment>
<sequence length="398" mass="42519">MCVTTTGAPKTVTSGSIETTETTESTETTETTETSEGVSRDSSKVTGVVAGAISAAGVIGSAVSATRSTTTTSADVGSNETTQVTETTETVTGEGVVLKSRLGNGDDHEKTLVVLGLGNKDGKDSKLRKVKEVSFEWSWLTQFVRFCEKRGKVMSNLAPEEVRELARDFCAQSFTSFSENLFESGSLDEKRAAWNVSYALSVHFPELAVHQFGADFGQHKRVVVIDEASSDDKKVSDVATTEVLASMLKSSPKLSGDYENVLITEGGETVFYGSAKSLRAFFQEFGFDQSSDSDITQFLLGLSSNTNAQYEVTVIDDANQDKESQRIQRLSSFVSFADDSVLFSGTSISETNKKYHDETQSSQKQQTTTPKTGVSSSEESGAAVAATATAAMSSLSAT</sequence>
<dbReference type="AlphaFoldDB" id="A0A9W7CJ46"/>
<accession>A0A9W7CJ46</accession>
<evidence type="ECO:0000256" key="1">
    <source>
        <dbReference type="SAM" id="MobiDB-lite"/>
    </source>
</evidence>
<evidence type="ECO:0000313" key="3">
    <source>
        <dbReference type="Proteomes" id="UP001165121"/>
    </source>
</evidence>
<gene>
    <name evidence="2" type="ORF">Pfra01_000864900</name>
</gene>
<evidence type="ECO:0000313" key="2">
    <source>
        <dbReference type="EMBL" id="GMF34080.1"/>
    </source>
</evidence>
<dbReference type="Proteomes" id="UP001165121">
    <property type="component" value="Unassembled WGS sequence"/>
</dbReference>
<proteinExistence type="predicted"/>
<feature type="region of interest" description="Disordered" evidence="1">
    <location>
        <begin position="352"/>
        <end position="398"/>
    </location>
</feature>
<feature type="region of interest" description="Disordered" evidence="1">
    <location>
        <begin position="1"/>
        <end position="43"/>
    </location>
</feature>
<reference evidence="2" key="1">
    <citation type="submission" date="2023-04" db="EMBL/GenBank/DDBJ databases">
        <title>Phytophthora fragariaefolia NBRC 109709.</title>
        <authorList>
            <person name="Ichikawa N."/>
            <person name="Sato H."/>
            <person name="Tonouchi N."/>
        </authorList>
    </citation>
    <scope>NUCLEOTIDE SEQUENCE</scope>
    <source>
        <strain evidence="2">NBRC 109709</strain>
    </source>
</reference>
<keyword evidence="3" id="KW-1185">Reference proteome</keyword>
<dbReference type="EMBL" id="BSXT01000788">
    <property type="protein sequence ID" value="GMF34080.1"/>
    <property type="molecule type" value="Genomic_DNA"/>
</dbReference>
<feature type="compositionally biased region" description="Low complexity" evidence="1">
    <location>
        <begin position="360"/>
        <end position="398"/>
    </location>
</feature>